<feature type="compositionally biased region" description="Acidic residues" evidence="7">
    <location>
        <begin position="114"/>
        <end position="124"/>
    </location>
</feature>
<evidence type="ECO:0000313" key="9">
    <source>
        <dbReference type="EMBL" id="KAG5421105.1"/>
    </source>
</evidence>
<feature type="compositionally biased region" description="Basic and acidic residues" evidence="7">
    <location>
        <begin position="104"/>
        <end position="113"/>
    </location>
</feature>
<dbReference type="PROSITE" id="PS50237">
    <property type="entry name" value="HECT"/>
    <property type="match status" value="1"/>
</dbReference>
<dbReference type="InterPro" id="IPR035983">
    <property type="entry name" value="Hect_E3_ubiquitin_ligase"/>
</dbReference>
<comment type="caution">
    <text evidence="9">The sequence shown here is derived from an EMBL/GenBank/DDBJ whole genome shotgun (WGS) entry which is preliminary data.</text>
</comment>
<name>A0A8H7ZFZ7_9ASCO</name>
<dbReference type="SUPFAM" id="SSF48371">
    <property type="entry name" value="ARM repeat"/>
    <property type="match status" value="1"/>
</dbReference>
<dbReference type="PANTHER" id="PTHR45670:SF1">
    <property type="entry name" value="E3 UBIQUITIN-PROTEIN LIGASE HECTD1"/>
    <property type="match status" value="1"/>
</dbReference>
<feature type="compositionally biased region" description="Polar residues" evidence="7">
    <location>
        <begin position="1"/>
        <end position="16"/>
    </location>
</feature>
<evidence type="ECO:0000256" key="4">
    <source>
        <dbReference type="ARBA" id="ARBA00022679"/>
    </source>
</evidence>
<dbReference type="SMART" id="SM00119">
    <property type="entry name" value="HECTc"/>
    <property type="match status" value="1"/>
</dbReference>
<evidence type="ECO:0000256" key="6">
    <source>
        <dbReference type="PROSITE-ProRule" id="PRU00104"/>
    </source>
</evidence>
<feature type="domain" description="HECT" evidence="8">
    <location>
        <begin position="1361"/>
        <end position="1726"/>
    </location>
</feature>
<feature type="compositionally biased region" description="Low complexity" evidence="7">
    <location>
        <begin position="140"/>
        <end position="160"/>
    </location>
</feature>
<feature type="compositionally biased region" description="Gly residues" evidence="7">
    <location>
        <begin position="214"/>
        <end position="223"/>
    </location>
</feature>
<dbReference type="InterPro" id="IPR011989">
    <property type="entry name" value="ARM-like"/>
</dbReference>
<dbReference type="InterPro" id="IPR045322">
    <property type="entry name" value="HECTD1/TRIP12-like"/>
</dbReference>
<dbReference type="InterPro" id="IPR057948">
    <property type="entry name" value="TPR_TRIP12_N"/>
</dbReference>
<feature type="region of interest" description="Disordered" evidence="7">
    <location>
        <begin position="184"/>
        <end position="226"/>
    </location>
</feature>
<dbReference type="InterPro" id="IPR000569">
    <property type="entry name" value="HECT_dom"/>
</dbReference>
<evidence type="ECO:0000259" key="8">
    <source>
        <dbReference type="PROSITE" id="PS50237"/>
    </source>
</evidence>
<feature type="compositionally biased region" description="Acidic residues" evidence="7">
    <location>
        <begin position="76"/>
        <end position="103"/>
    </location>
</feature>
<dbReference type="GeneID" id="93648824"/>
<dbReference type="PANTHER" id="PTHR45670">
    <property type="entry name" value="E3 UBIQUITIN-PROTEIN LIGASE TRIP12"/>
    <property type="match status" value="1"/>
</dbReference>
<dbReference type="GO" id="GO:0016607">
    <property type="term" value="C:nuclear speck"/>
    <property type="evidence" value="ECO:0007669"/>
    <property type="project" value="TreeGrafter"/>
</dbReference>
<dbReference type="EC" id="2.3.2.26" evidence="3"/>
<comment type="similarity">
    <text evidence="2">Belongs to the UPL family. K-HECT subfamily.</text>
</comment>
<dbReference type="Proteomes" id="UP000669133">
    <property type="component" value="Unassembled WGS sequence"/>
</dbReference>
<evidence type="ECO:0000256" key="3">
    <source>
        <dbReference type="ARBA" id="ARBA00012485"/>
    </source>
</evidence>
<evidence type="ECO:0000256" key="1">
    <source>
        <dbReference type="ARBA" id="ARBA00000885"/>
    </source>
</evidence>
<feature type="region of interest" description="Disordered" evidence="7">
    <location>
        <begin position="1"/>
        <end position="171"/>
    </location>
</feature>
<dbReference type="Gene3D" id="3.30.2410.10">
    <property type="entry name" value="Hect, E3 ligase catalytic domain"/>
    <property type="match status" value="1"/>
</dbReference>
<feature type="region of interest" description="Disordered" evidence="7">
    <location>
        <begin position="701"/>
        <end position="787"/>
    </location>
</feature>
<dbReference type="GO" id="GO:0061630">
    <property type="term" value="F:ubiquitin protein ligase activity"/>
    <property type="evidence" value="ECO:0007669"/>
    <property type="project" value="UniProtKB-EC"/>
</dbReference>
<feature type="compositionally biased region" description="Acidic residues" evidence="7">
    <location>
        <begin position="28"/>
        <end position="37"/>
    </location>
</feature>
<dbReference type="OrthoDB" id="423283at2759"/>
<feature type="region of interest" description="Disordered" evidence="7">
    <location>
        <begin position="1295"/>
        <end position="1317"/>
    </location>
</feature>
<dbReference type="Pfam" id="PF00632">
    <property type="entry name" value="HECT"/>
    <property type="match status" value="1"/>
</dbReference>
<accession>A0A8H7ZFZ7</accession>
<dbReference type="GO" id="GO:0043161">
    <property type="term" value="P:proteasome-mediated ubiquitin-dependent protein catabolic process"/>
    <property type="evidence" value="ECO:0007669"/>
    <property type="project" value="TreeGrafter"/>
</dbReference>
<evidence type="ECO:0000313" key="10">
    <source>
        <dbReference type="Proteomes" id="UP000669133"/>
    </source>
</evidence>
<comment type="catalytic activity">
    <reaction evidence="1">
        <text>S-ubiquitinyl-[E2 ubiquitin-conjugating enzyme]-L-cysteine + [acceptor protein]-L-lysine = [E2 ubiquitin-conjugating enzyme]-L-cysteine + N(6)-ubiquitinyl-[acceptor protein]-L-lysine.</text>
        <dbReference type="EC" id="2.3.2.26"/>
    </reaction>
</comment>
<gene>
    <name evidence="9" type="ORF">I9W82_000195</name>
</gene>
<organism evidence="9 10">
    <name type="scientific">Candida metapsilosis</name>
    <dbReference type="NCBI Taxonomy" id="273372"/>
    <lineage>
        <taxon>Eukaryota</taxon>
        <taxon>Fungi</taxon>
        <taxon>Dikarya</taxon>
        <taxon>Ascomycota</taxon>
        <taxon>Saccharomycotina</taxon>
        <taxon>Pichiomycetes</taxon>
        <taxon>Debaryomycetaceae</taxon>
        <taxon>Candida/Lodderomyces clade</taxon>
        <taxon>Candida</taxon>
    </lineage>
</organism>
<dbReference type="RefSeq" id="XP_067550221.1">
    <property type="nucleotide sequence ID" value="XM_067690751.1"/>
</dbReference>
<sequence>MSNKNSSSKYSQTESNNKQERGFHNESDDSQLSDEDDSLLRLSQQAQHRKLSESQFINEEPLEPRDPIATASTSGDIDEDDDFNNEAIIEEEDDDEVDVEEDDSIHNSDNEHHDDDDDELEMFETADFLRQLMQARRISDINSGSSGNDTNSNNNSQNNSNEEEGARQGELDDTRAEFLRAIGALPNARSGDASNEDSADRSGGGSDEGAPPRSGGGGGGGAPAGFVDVMQRLMGGGMMFGEGSQEGENIRALVDNLEQRNDTFIILESLNQISENLLMMNGLTAERLIPSNKLARSLVNIMEDPSLEEELELHLVACRCLYNFLEVNQDFIHDALNNNAVPALCNKLLEIKYIDLTEQALQTLEMISRDPISHNSIIANNGLTACLQYLDFLTVHAQRKCLSIVSNSCTNITISNYPKIKEAFHSITEVVRAHNDQNVVENAWITIARIIECFKNRPEFLNELFAGKELFFKELVNVILVSCNKSSNTSAESEQVSLSYSSCLLLIKSLIILSSVSIEVSKILLSDCDIGSMIVDALNKYARSRSTKDSDAREDGHDDATISIEALLAAPKELVSQFLTLIGYLLPINYPSSKALYLKPDYRNYEEKEEIDHKRVELCAEIIPDDYWKFVNNAWILSIYSIQATTDVEIRRRGFINLYRIVTSIDEPRLGQIKHHERVSGLLASVVNQYQPQVLRGLKEMADSRKRDEDVDMRTSDFEDFDDARDEFGSEDKQNEDSDEQMDDGFNENEDDEDDGDDDDDDEDDDDDNDDDNDEDEDDYPVVSNRPEDIKNLNSTLLMLSALEILYVLMRKCAGVYLQEFEREGLMNDVSSILKRSSFLKKGSRPNSSQNNFSVSFANKYIDVEYTKEYEFRSSIKDVYFKIKATALEINKEYNNEKMSQSNELSEHMQILHEVRDILSDTKTTKTFTFNSWLSVWGRLKFALKGASAKVHVSSFELISSGVITQLTSLLTSNESDHVFDSSACYQAFIHSFFDGDCSDAKLLVHQLLEALTRSESFEIVSAGSHNQHSTSSRDQQVTLMANQIKLKLSLEGDLGDLKMPANLQNMVVSVHAIATFKSILSFLKQRLSFMEQLSNMGNPRGGPSNPAEEKKKSEYSLEFLINGEVIPLETTIYGAIYRSAQTKPDEIVDPKKIWTGVHQITFRKVSNEVSNEDVFNNYNTHVDDSELTVYDETTIGVLQLLKVLFKMNTFVHDGGKPSVPVKEFINWKLTAKLNRQLEEPLVVASGTLPGWSIHLTKQLPFIFPLATRIFFFQSTSFGYSRLIHQWQLRTNRDYEDNRGGDNSNNPAYNQRPQLGRPNRHKVRISRKMMLQSALKVLGMYGSTPGILEIEYFDEVGSGLGPTLEFYSTVSKEFSKRKLKLWRDNNKYNGDTEGYVDNKQGLFPSPMDKQQLNNENGKKILYFYSSLGKFIARALLDSRIIDFNFNPVFLKLVQFLNEKHSSSQSQQLNQKLMMKKIVSLQNLKMVDPELAKSLSHLQKYVNAFDTVAPEQRNLIEIDGVTIRDLGIYFELPGYPKYELIPNGSETLVEAENLELYISKVFENTLFTGVIHQTKAFMDGFSKVFPITSLVIFSPQELVELFGNCEEDWSYDTLSSAIIANHGYSKDSPEIKDLIDILIGLNLEEKRQFLQFLTGSPKLPIGGFKALRPELTVVRKRAEDGLKDDDYLPSVMTCANYLKIPKYSSKSVMKEKLMQAVKEGAGAFLLS</sequence>
<evidence type="ECO:0000256" key="5">
    <source>
        <dbReference type="ARBA" id="ARBA00022786"/>
    </source>
</evidence>
<evidence type="ECO:0000256" key="2">
    <source>
        <dbReference type="ARBA" id="ARBA00006331"/>
    </source>
</evidence>
<dbReference type="EMBL" id="JAEOAQ010000001">
    <property type="protein sequence ID" value="KAG5421105.1"/>
    <property type="molecule type" value="Genomic_DNA"/>
</dbReference>
<evidence type="ECO:0000256" key="7">
    <source>
        <dbReference type="SAM" id="MobiDB-lite"/>
    </source>
</evidence>
<dbReference type="SUPFAM" id="SSF56204">
    <property type="entry name" value="Hect, E3 ligase catalytic domain"/>
    <property type="match status" value="1"/>
</dbReference>
<dbReference type="Gene3D" id="3.30.2160.10">
    <property type="entry name" value="Hect, E3 ligase catalytic domain"/>
    <property type="match status" value="1"/>
</dbReference>
<keyword evidence="5 6" id="KW-0833">Ubl conjugation pathway</keyword>
<feature type="compositionally biased region" description="Basic and acidic residues" evidence="7">
    <location>
        <begin position="17"/>
        <end position="27"/>
    </location>
</feature>
<dbReference type="CDD" id="cd00078">
    <property type="entry name" value="HECTc"/>
    <property type="match status" value="1"/>
</dbReference>
<feature type="compositionally biased region" description="Basic and acidic residues" evidence="7">
    <location>
        <begin position="701"/>
        <end position="717"/>
    </location>
</feature>
<keyword evidence="10" id="KW-1185">Reference proteome</keyword>
<dbReference type="Gene3D" id="1.25.10.10">
    <property type="entry name" value="Leucine-rich Repeat Variant"/>
    <property type="match status" value="1"/>
</dbReference>
<dbReference type="Gene3D" id="3.90.1750.10">
    <property type="entry name" value="Hect, E3 ligase catalytic domains"/>
    <property type="match status" value="1"/>
</dbReference>
<keyword evidence="4" id="KW-0808">Transferase</keyword>
<reference evidence="9 10" key="1">
    <citation type="submission" date="2020-12" db="EMBL/GenBank/DDBJ databases">
        <title>Effect of drift, selection, and recombination on the evolution of hybrid genomes in Candida yeast pathogens.</title>
        <authorList>
            <person name="Mixao V."/>
            <person name="Ksiezopolska E."/>
            <person name="Saus E."/>
            <person name="Boekhout T."/>
            <person name="Gacser A."/>
            <person name="Gabaldon T."/>
        </authorList>
    </citation>
    <scope>NUCLEOTIDE SEQUENCE [LARGE SCALE GENOMIC DNA]</scope>
    <source>
        <strain evidence="9 10">BP57</strain>
    </source>
</reference>
<feature type="compositionally biased region" description="Basic and acidic residues" evidence="7">
    <location>
        <begin position="726"/>
        <end position="736"/>
    </location>
</feature>
<feature type="active site" description="Glycyl thioester intermediate" evidence="6">
    <location>
        <position position="1693"/>
    </location>
</feature>
<feature type="compositionally biased region" description="Acidic residues" evidence="7">
    <location>
        <begin position="737"/>
        <end position="780"/>
    </location>
</feature>
<dbReference type="GO" id="GO:0000209">
    <property type="term" value="P:protein polyubiquitination"/>
    <property type="evidence" value="ECO:0007669"/>
    <property type="project" value="TreeGrafter"/>
</dbReference>
<protein>
    <recommendedName>
        <fullName evidence="3">HECT-type E3 ubiquitin transferase</fullName>
        <ecNumber evidence="3">2.3.2.26</ecNumber>
    </recommendedName>
</protein>
<dbReference type="InterPro" id="IPR016024">
    <property type="entry name" value="ARM-type_fold"/>
</dbReference>
<dbReference type="Pfam" id="PF25579">
    <property type="entry name" value="TPR_TRIP12_N"/>
    <property type="match status" value="1"/>
</dbReference>
<feature type="compositionally biased region" description="Polar residues" evidence="7">
    <location>
        <begin position="1301"/>
        <end position="1313"/>
    </location>
</feature>
<proteinExistence type="inferred from homology"/>